<sequence length="393" mass="43578">MEGKGCSVRLPREVTPPQPADKPWTVLLTGSTGSLGTHILSSLQALPPTMIRKIYCLNRSEDAKQKQAAALDFRGLPPLEEERVFFIKATFGAPRFGLSEQSLKQLMTEITLIIHNAWPVHFLMPLEGFRQHIEGVRDFLQFSYRSPRHPPFLYVSSLRIAYSSNMHQIPEEISYDLPAGGYSQSKYVAERMVEAYVRSTGLPAAVMRVGQIAGPVHGGGVWPPREWFPTLLRASQNIGALLSTLGQHNDIDWIPVDIVSQIIMEIAEYVIGRPARTGASMVFNIANPATVPFDSLLPHLTGIAINTVPCEEWVRLLQQSATNRPTAPGTPGVKLLGLYKSAFTPGKSPFQTTTLNMTLASKTARSLRPVNGLWLLRWLDQWGFPPPRAMAHL</sequence>
<protein>
    <submittedName>
        <fullName evidence="5">Male sterility protein-domain-containing protein</fullName>
    </submittedName>
</protein>
<reference evidence="6" key="1">
    <citation type="journal article" date="2023" name="Mol. Phylogenet. Evol.">
        <title>Genome-scale phylogeny and comparative genomics of the fungal order Sordariales.</title>
        <authorList>
            <person name="Hensen N."/>
            <person name="Bonometti L."/>
            <person name="Westerberg I."/>
            <person name="Brannstrom I.O."/>
            <person name="Guillou S."/>
            <person name="Cros-Aarteil S."/>
            <person name="Calhoun S."/>
            <person name="Haridas S."/>
            <person name="Kuo A."/>
            <person name="Mondo S."/>
            <person name="Pangilinan J."/>
            <person name="Riley R."/>
            <person name="LaButti K."/>
            <person name="Andreopoulos B."/>
            <person name="Lipzen A."/>
            <person name="Chen C."/>
            <person name="Yan M."/>
            <person name="Daum C."/>
            <person name="Ng V."/>
            <person name="Clum A."/>
            <person name="Steindorff A."/>
            <person name="Ohm R.A."/>
            <person name="Martin F."/>
            <person name="Silar P."/>
            <person name="Natvig D.O."/>
            <person name="Lalanne C."/>
            <person name="Gautier V."/>
            <person name="Ament-Velasquez S.L."/>
            <person name="Kruys A."/>
            <person name="Hutchinson M.I."/>
            <person name="Powell A.J."/>
            <person name="Barry K."/>
            <person name="Miller A.N."/>
            <person name="Grigoriev I.V."/>
            <person name="Debuchy R."/>
            <person name="Gladieux P."/>
            <person name="Hiltunen Thoren M."/>
            <person name="Johannesson H."/>
        </authorList>
    </citation>
    <scope>NUCLEOTIDE SEQUENCE [LARGE SCALE GENOMIC DNA]</scope>
    <source>
        <strain evidence="6">CBS 340.73</strain>
    </source>
</reference>
<evidence type="ECO:0000256" key="1">
    <source>
        <dbReference type="ARBA" id="ARBA00022450"/>
    </source>
</evidence>
<dbReference type="Proteomes" id="UP001303473">
    <property type="component" value="Unassembled WGS sequence"/>
</dbReference>
<gene>
    <name evidence="5" type="ORF">QBC46DRAFT_427559</name>
</gene>
<organism evidence="5 6">
    <name type="scientific">Diplogelasinospora grovesii</name>
    <dbReference type="NCBI Taxonomy" id="303347"/>
    <lineage>
        <taxon>Eukaryota</taxon>
        <taxon>Fungi</taxon>
        <taxon>Dikarya</taxon>
        <taxon>Ascomycota</taxon>
        <taxon>Pezizomycotina</taxon>
        <taxon>Sordariomycetes</taxon>
        <taxon>Sordariomycetidae</taxon>
        <taxon>Sordariales</taxon>
        <taxon>Diplogelasinosporaceae</taxon>
        <taxon>Diplogelasinospora</taxon>
    </lineage>
</organism>
<evidence type="ECO:0000256" key="2">
    <source>
        <dbReference type="ARBA" id="ARBA00022553"/>
    </source>
</evidence>
<evidence type="ECO:0000259" key="4">
    <source>
        <dbReference type="Pfam" id="PF07993"/>
    </source>
</evidence>
<feature type="region of interest" description="Disordered" evidence="3">
    <location>
        <begin position="1"/>
        <end position="22"/>
    </location>
</feature>
<keyword evidence="2" id="KW-0597">Phosphoprotein</keyword>
<dbReference type="EMBL" id="MU853994">
    <property type="protein sequence ID" value="KAK3934405.1"/>
    <property type="molecule type" value="Genomic_DNA"/>
</dbReference>
<accession>A0AAN6MVU6</accession>
<feature type="domain" description="Thioester reductase (TE)" evidence="4">
    <location>
        <begin position="28"/>
        <end position="263"/>
    </location>
</feature>
<evidence type="ECO:0000313" key="5">
    <source>
        <dbReference type="EMBL" id="KAK3934405.1"/>
    </source>
</evidence>
<comment type="caution">
    <text evidence="5">The sequence shown here is derived from an EMBL/GenBank/DDBJ whole genome shotgun (WGS) entry which is preliminary data.</text>
</comment>
<dbReference type="InterPro" id="IPR051414">
    <property type="entry name" value="Adenylate-forming_Reductase"/>
</dbReference>
<dbReference type="PANTHER" id="PTHR43439:SF2">
    <property type="entry name" value="ENZYME, PUTATIVE (JCVI)-RELATED"/>
    <property type="match status" value="1"/>
</dbReference>
<evidence type="ECO:0000313" key="6">
    <source>
        <dbReference type="Proteomes" id="UP001303473"/>
    </source>
</evidence>
<evidence type="ECO:0000256" key="3">
    <source>
        <dbReference type="SAM" id="MobiDB-lite"/>
    </source>
</evidence>
<dbReference type="AlphaFoldDB" id="A0AAN6MVU6"/>
<dbReference type="InterPro" id="IPR013120">
    <property type="entry name" value="FAR_NAD-bd"/>
</dbReference>
<dbReference type="Gene3D" id="3.40.50.720">
    <property type="entry name" value="NAD(P)-binding Rossmann-like Domain"/>
    <property type="match status" value="1"/>
</dbReference>
<dbReference type="PANTHER" id="PTHR43439">
    <property type="entry name" value="PHENYLACETATE-COENZYME A LIGASE"/>
    <property type="match status" value="1"/>
</dbReference>
<name>A0AAN6MVU6_9PEZI</name>
<dbReference type="SUPFAM" id="SSF51735">
    <property type="entry name" value="NAD(P)-binding Rossmann-fold domains"/>
    <property type="match status" value="1"/>
</dbReference>
<dbReference type="InterPro" id="IPR036291">
    <property type="entry name" value="NAD(P)-bd_dom_sf"/>
</dbReference>
<keyword evidence="6" id="KW-1185">Reference proteome</keyword>
<keyword evidence="1" id="KW-0596">Phosphopantetheine</keyword>
<proteinExistence type="predicted"/>
<dbReference type="Pfam" id="PF07993">
    <property type="entry name" value="NAD_binding_4"/>
    <property type="match status" value="1"/>
</dbReference>